<accession>A0ABW4ZWU1</accession>
<keyword evidence="3" id="KW-0328">Glycosyltransferase</keyword>
<dbReference type="Gene3D" id="3.40.50.2020">
    <property type="match status" value="1"/>
</dbReference>
<organism evidence="3 4">
    <name type="scientific">Tumebacillus lipolyticus</name>
    <dbReference type="NCBI Taxonomy" id="1280370"/>
    <lineage>
        <taxon>Bacteria</taxon>
        <taxon>Bacillati</taxon>
        <taxon>Bacillota</taxon>
        <taxon>Bacilli</taxon>
        <taxon>Bacillales</taxon>
        <taxon>Alicyclobacillaceae</taxon>
        <taxon>Tumebacillus</taxon>
    </lineage>
</organism>
<evidence type="ECO:0000313" key="3">
    <source>
        <dbReference type="EMBL" id="MFD2169989.1"/>
    </source>
</evidence>
<reference evidence="4" key="1">
    <citation type="journal article" date="2019" name="Int. J. Syst. Evol. Microbiol.">
        <title>The Global Catalogue of Microorganisms (GCM) 10K type strain sequencing project: providing services to taxonomists for standard genome sequencing and annotation.</title>
        <authorList>
            <consortium name="The Broad Institute Genomics Platform"/>
            <consortium name="The Broad Institute Genome Sequencing Center for Infectious Disease"/>
            <person name="Wu L."/>
            <person name="Ma J."/>
        </authorList>
    </citation>
    <scope>NUCLEOTIDE SEQUENCE [LARGE SCALE GENOMIC DNA]</scope>
    <source>
        <strain evidence="4">CGMCC 1.13574</strain>
    </source>
</reference>
<dbReference type="Pfam" id="PF15609">
    <property type="entry name" value="PRTase_2"/>
    <property type="match status" value="1"/>
</dbReference>
<dbReference type="InterPro" id="IPR000836">
    <property type="entry name" value="PRTase_dom"/>
</dbReference>
<dbReference type="InterPro" id="IPR022537">
    <property type="entry name" value="TRSP_dom"/>
</dbReference>
<keyword evidence="3" id="KW-0808">Transferase</keyword>
<evidence type="ECO:0000313" key="4">
    <source>
        <dbReference type="Proteomes" id="UP001597343"/>
    </source>
</evidence>
<dbReference type="PIRSF" id="PIRSF020967">
    <property type="entry name" value="UCP020967"/>
    <property type="match status" value="1"/>
</dbReference>
<protein>
    <submittedName>
        <fullName evidence="3">Phosphoribosyltransferase family protein</fullName>
    </submittedName>
</protein>
<comment type="caution">
    <text evidence="3">The sequence shown here is derived from an EMBL/GenBank/DDBJ whole genome shotgun (WGS) entry which is preliminary data.</text>
</comment>
<dbReference type="InterPro" id="IPR029057">
    <property type="entry name" value="PRTase-like"/>
</dbReference>
<dbReference type="Proteomes" id="UP001597343">
    <property type="component" value="Unassembled WGS sequence"/>
</dbReference>
<feature type="domain" description="Orotate phosphoribosyltransferase-like" evidence="2">
    <location>
        <begin position="42"/>
        <end position="259"/>
    </location>
</feature>
<dbReference type="EMBL" id="JBHUIO010000005">
    <property type="protein sequence ID" value="MFD2169989.1"/>
    <property type="molecule type" value="Genomic_DNA"/>
</dbReference>
<dbReference type="RefSeq" id="WP_386045566.1">
    <property type="nucleotide sequence ID" value="NZ_JBHUIO010000005.1"/>
</dbReference>
<dbReference type="CDD" id="cd06223">
    <property type="entry name" value="PRTases_typeI"/>
    <property type="match status" value="1"/>
</dbReference>
<feature type="domain" description="TRSP" evidence="1">
    <location>
        <begin position="316"/>
        <end position="440"/>
    </location>
</feature>
<keyword evidence="4" id="KW-1185">Reference proteome</keyword>
<dbReference type="GO" id="GO:0016757">
    <property type="term" value="F:glycosyltransferase activity"/>
    <property type="evidence" value="ECO:0007669"/>
    <property type="project" value="UniProtKB-KW"/>
</dbReference>
<evidence type="ECO:0000259" key="2">
    <source>
        <dbReference type="Pfam" id="PF15609"/>
    </source>
</evidence>
<gene>
    <name evidence="3" type="ORF">ACFSOY_08270</name>
</gene>
<evidence type="ECO:0000259" key="1">
    <source>
        <dbReference type="Pfam" id="PF12500"/>
    </source>
</evidence>
<dbReference type="Pfam" id="PF12500">
    <property type="entry name" value="TRSP"/>
    <property type="match status" value="1"/>
</dbReference>
<dbReference type="SUPFAM" id="SSF53271">
    <property type="entry name" value="PRTase-like"/>
    <property type="match status" value="1"/>
</dbReference>
<sequence>MSRTTFTHQSASRDKHTYDIMGDLKVHVTVTENPFDLPLDALFSMAARINKKRAFLFVSKVLGKHLAVDPYVSLLSGSALAVLLQRELNGPAPATELIIEGLRDRSQAKRAYLQLQANRLVPPRPLAFIGFAETATALGHSMYDAFAEGCRYVHTTRELIPELTSSISFEEEHSHATAHRCYAEHPVQAGESIVLVDDEMTTGKTALNIIRELHQKYPQADYYVASLLDWRTAQDQARFDELARELDISIKTLSLIKGEMVAEGGPILEAPRAKQSESLVKAQVEQIDLHGLFDVVPVSSLDAAGERNLAPYIGCTGRFAIESSANAEVDSRITAAAERLRSMRTGNKTLCLGTGEFMYLPMRIAAEMGEGVAYHSTTRSPIHPHQEPPYAIWEAHAYPSPDDPTIRHFLYNVTSHQYDDLFVFLERQVKPERLAPFVELLGNLGIERVRLVFVS</sequence>
<name>A0ABW4ZWU1_9BACL</name>
<dbReference type="InterPro" id="IPR041688">
    <property type="entry name" value="PRTase_2"/>
</dbReference>
<proteinExistence type="predicted"/>
<dbReference type="InterPro" id="IPR011214">
    <property type="entry name" value="UCP020967"/>
</dbReference>